<sequence length="174" mass="18937">MSNPYQPNGPEDHGQGGYGPDPSATGGQQPGYGAPPPPPGYPQQPGYGQQPGYPQQPGHGQQPGYGGSDDNMFSMLTHLLGIITGFLGPLIMYLVKKDTSSPYLRHHLLEALNFQIMIAIAQVAAWILSVITFGLLFFVPMVVWIFSLVFCILAGMAANRGEWYRYPVSTRLVK</sequence>
<evidence type="ECO:0000256" key="2">
    <source>
        <dbReference type="ARBA" id="ARBA00022692"/>
    </source>
</evidence>
<comment type="subcellular location">
    <subcellularLocation>
        <location evidence="1">Membrane</location>
        <topology evidence="1">Multi-pass membrane protein</topology>
    </subcellularLocation>
</comment>
<keyword evidence="8" id="KW-1185">Reference proteome</keyword>
<proteinExistence type="predicted"/>
<accession>A0A399G5Z4</accession>
<feature type="compositionally biased region" description="Pro residues" evidence="5">
    <location>
        <begin position="33"/>
        <end position="42"/>
    </location>
</feature>
<evidence type="ECO:0000256" key="5">
    <source>
        <dbReference type="SAM" id="MobiDB-lite"/>
    </source>
</evidence>
<gene>
    <name evidence="7" type="ORF">NI17_001295</name>
</gene>
<keyword evidence="2 6" id="KW-0812">Transmembrane</keyword>
<evidence type="ECO:0000256" key="1">
    <source>
        <dbReference type="ARBA" id="ARBA00004141"/>
    </source>
</evidence>
<feature type="transmembrane region" description="Helical" evidence="6">
    <location>
        <begin position="107"/>
        <end position="129"/>
    </location>
</feature>
<protein>
    <submittedName>
        <fullName evidence="7">DUF4870 domain-containing protein</fullName>
    </submittedName>
</protein>
<dbReference type="Pfam" id="PF09685">
    <property type="entry name" value="MamF_MmsF"/>
    <property type="match status" value="1"/>
</dbReference>
<name>A0A399G5Z4_9ACTN</name>
<feature type="compositionally biased region" description="Low complexity" evidence="5">
    <location>
        <begin position="43"/>
        <end position="60"/>
    </location>
</feature>
<feature type="transmembrane region" description="Helical" evidence="6">
    <location>
        <begin position="135"/>
        <end position="158"/>
    </location>
</feature>
<keyword evidence="3 6" id="KW-1133">Transmembrane helix</keyword>
<evidence type="ECO:0000313" key="7">
    <source>
        <dbReference type="EMBL" id="UOE19929.1"/>
    </source>
</evidence>
<dbReference type="AlphaFoldDB" id="A0A399G5Z4"/>
<dbReference type="InterPro" id="IPR019109">
    <property type="entry name" value="MamF_MmsF"/>
</dbReference>
<reference evidence="7" key="1">
    <citation type="submission" date="2020-10" db="EMBL/GenBank/DDBJ databases">
        <title>De novo genome project of the cellulose decomposer Thermobifida halotolerans type strain.</title>
        <authorList>
            <person name="Nagy I."/>
            <person name="Horvath B."/>
            <person name="Kukolya J."/>
            <person name="Nagy I."/>
            <person name="Orsini M."/>
        </authorList>
    </citation>
    <scope>NUCLEOTIDE SEQUENCE</scope>
    <source>
        <strain evidence="7">DSM 44931</strain>
    </source>
</reference>
<dbReference type="Proteomes" id="UP000265719">
    <property type="component" value="Chromosome"/>
</dbReference>
<feature type="transmembrane region" description="Helical" evidence="6">
    <location>
        <begin position="75"/>
        <end position="95"/>
    </location>
</feature>
<evidence type="ECO:0000256" key="4">
    <source>
        <dbReference type="ARBA" id="ARBA00023136"/>
    </source>
</evidence>
<evidence type="ECO:0000256" key="6">
    <source>
        <dbReference type="SAM" id="Phobius"/>
    </source>
</evidence>
<keyword evidence="4 6" id="KW-0472">Membrane</keyword>
<evidence type="ECO:0000313" key="8">
    <source>
        <dbReference type="Proteomes" id="UP000265719"/>
    </source>
</evidence>
<evidence type="ECO:0000256" key="3">
    <source>
        <dbReference type="ARBA" id="ARBA00022989"/>
    </source>
</evidence>
<dbReference type="KEGG" id="thao:NI17_001295"/>
<dbReference type="OrthoDB" id="9808930at2"/>
<dbReference type="RefSeq" id="WP_068687832.1">
    <property type="nucleotide sequence ID" value="NZ_CP063196.1"/>
</dbReference>
<feature type="region of interest" description="Disordered" evidence="5">
    <location>
        <begin position="1"/>
        <end position="67"/>
    </location>
</feature>
<dbReference type="EMBL" id="CP063196">
    <property type="protein sequence ID" value="UOE19929.1"/>
    <property type="molecule type" value="Genomic_DNA"/>
</dbReference>
<organism evidence="7 8">
    <name type="scientific">Thermobifida halotolerans</name>
    <dbReference type="NCBI Taxonomy" id="483545"/>
    <lineage>
        <taxon>Bacteria</taxon>
        <taxon>Bacillati</taxon>
        <taxon>Actinomycetota</taxon>
        <taxon>Actinomycetes</taxon>
        <taxon>Streptosporangiales</taxon>
        <taxon>Nocardiopsidaceae</taxon>
        <taxon>Thermobifida</taxon>
    </lineage>
</organism>